<organism evidence="2 3">
    <name type="scientific">Streptomyces venezuelae (strain ATCC 10712 / CBS 650.69 / DSM 40230 / JCM 4526 / NBRC 13096 / PD 04745)</name>
    <dbReference type="NCBI Taxonomy" id="953739"/>
    <lineage>
        <taxon>Bacteria</taxon>
        <taxon>Bacillati</taxon>
        <taxon>Actinomycetota</taxon>
        <taxon>Actinomycetes</taxon>
        <taxon>Kitasatosporales</taxon>
        <taxon>Streptomycetaceae</taxon>
        <taxon>Streptomyces</taxon>
    </lineage>
</organism>
<dbReference type="AlphaFoldDB" id="F2RKM9"/>
<dbReference type="Proteomes" id="UP000006854">
    <property type="component" value="Chromosome"/>
</dbReference>
<evidence type="ECO:0000313" key="2">
    <source>
        <dbReference type="EMBL" id="CCA55268.1"/>
    </source>
</evidence>
<gene>
    <name evidence="2" type="ordered locus">SVEN_1981</name>
</gene>
<protein>
    <submittedName>
        <fullName evidence="2">Uncharacterized protein</fullName>
    </submittedName>
</protein>
<evidence type="ECO:0000313" key="3">
    <source>
        <dbReference type="Proteomes" id="UP000006854"/>
    </source>
</evidence>
<reference evidence="2 3" key="1">
    <citation type="journal article" date="2011" name="BMC Genomics">
        <title>Genome-wide analysis of the role of GlnR in Streptomyces venezuelae provides new insights into global nitrogen regulation in actinomycetes.</title>
        <authorList>
            <person name="Pullan S.T."/>
            <person name="Bibb M.J."/>
            <person name="Merrick M."/>
        </authorList>
    </citation>
    <scope>NUCLEOTIDE SEQUENCE [LARGE SCALE GENOMIC DNA]</scope>
    <source>
        <strain evidence="2">ATCC 10712</strain>
    </source>
</reference>
<dbReference type="KEGG" id="sve:SVEN_1981"/>
<feature type="compositionally biased region" description="Basic and acidic residues" evidence="1">
    <location>
        <begin position="1"/>
        <end position="12"/>
    </location>
</feature>
<sequence length="105" mass="11345">MQGVPRRQERRYCPPSGGLTGIGKSDQRTRNGEQTQDFAALHVVIITMEEGWSSGEPGCLGRLFVGEQICQLGEGHSQQRCDLRPLVGTRGGATAFPTDHGGRGH</sequence>
<dbReference type="HOGENOM" id="CLU_2235166_0_0_11"/>
<dbReference type="STRING" id="953739.SVEN_1981"/>
<dbReference type="EMBL" id="FR845719">
    <property type="protein sequence ID" value="CCA55268.1"/>
    <property type="molecule type" value="Genomic_DNA"/>
</dbReference>
<accession>F2RKM9</accession>
<feature type="region of interest" description="Disordered" evidence="1">
    <location>
        <begin position="1"/>
        <end position="34"/>
    </location>
</feature>
<evidence type="ECO:0000256" key="1">
    <source>
        <dbReference type="SAM" id="MobiDB-lite"/>
    </source>
</evidence>
<name>F2RKM9_STRVP</name>
<proteinExistence type="predicted"/>
<keyword evidence="3" id="KW-1185">Reference proteome</keyword>